<gene>
    <name evidence="5" type="ORF">SAMN05421640_2539</name>
</gene>
<dbReference type="GO" id="GO:0003700">
    <property type="term" value="F:DNA-binding transcription factor activity"/>
    <property type="evidence" value="ECO:0007669"/>
    <property type="project" value="InterPro"/>
</dbReference>
<evidence type="ECO:0000313" key="6">
    <source>
        <dbReference type="Proteomes" id="UP000198393"/>
    </source>
</evidence>
<dbReference type="GO" id="GO:0043565">
    <property type="term" value="F:sequence-specific DNA binding"/>
    <property type="evidence" value="ECO:0007669"/>
    <property type="project" value="InterPro"/>
</dbReference>
<keyword evidence="6" id="KW-1185">Reference proteome</keyword>
<protein>
    <submittedName>
        <fullName evidence="5">AraC-type DNA-binding protein</fullName>
    </submittedName>
</protein>
<dbReference type="OrthoDB" id="5492415at2"/>
<evidence type="ECO:0000259" key="4">
    <source>
        <dbReference type="PROSITE" id="PS01124"/>
    </source>
</evidence>
<name>A0A239KA04_EKHLU</name>
<dbReference type="RefSeq" id="WP_089357241.1">
    <property type="nucleotide sequence ID" value="NZ_FZPD01000004.1"/>
</dbReference>
<organism evidence="5 6">
    <name type="scientific">Ekhidna lutea</name>
    <dbReference type="NCBI Taxonomy" id="447679"/>
    <lineage>
        <taxon>Bacteria</taxon>
        <taxon>Pseudomonadati</taxon>
        <taxon>Bacteroidota</taxon>
        <taxon>Cytophagia</taxon>
        <taxon>Cytophagales</taxon>
        <taxon>Reichenbachiellaceae</taxon>
        <taxon>Ekhidna</taxon>
    </lineage>
</organism>
<evidence type="ECO:0000256" key="3">
    <source>
        <dbReference type="ARBA" id="ARBA00023163"/>
    </source>
</evidence>
<evidence type="ECO:0000313" key="5">
    <source>
        <dbReference type="EMBL" id="SNT15276.1"/>
    </source>
</evidence>
<dbReference type="Proteomes" id="UP000198393">
    <property type="component" value="Unassembled WGS sequence"/>
</dbReference>
<proteinExistence type="predicted"/>
<dbReference type="SUPFAM" id="SSF46689">
    <property type="entry name" value="Homeodomain-like"/>
    <property type="match status" value="1"/>
</dbReference>
<feature type="domain" description="HTH araC/xylS-type" evidence="4">
    <location>
        <begin position="41"/>
        <end position="145"/>
    </location>
</feature>
<evidence type="ECO:0000256" key="2">
    <source>
        <dbReference type="ARBA" id="ARBA00023125"/>
    </source>
</evidence>
<dbReference type="EMBL" id="FZPD01000004">
    <property type="protein sequence ID" value="SNT15276.1"/>
    <property type="molecule type" value="Genomic_DNA"/>
</dbReference>
<dbReference type="Pfam" id="PF12833">
    <property type="entry name" value="HTH_18"/>
    <property type="match status" value="1"/>
</dbReference>
<dbReference type="AlphaFoldDB" id="A0A239KA04"/>
<keyword evidence="2 5" id="KW-0238">DNA-binding</keyword>
<dbReference type="PANTHER" id="PTHR43280">
    <property type="entry name" value="ARAC-FAMILY TRANSCRIPTIONAL REGULATOR"/>
    <property type="match status" value="1"/>
</dbReference>
<keyword evidence="3" id="KW-0804">Transcription</keyword>
<keyword evidence="1" id="KW-0805">Transcription regulation</keyword>
<evidence type="ECO:0000256" key="1">
    <source>
        <dbReference type="ARBA" id="ARBA00023015"/>
    </source>
</evidence>
<dbReference type="PANTHER" id="PTHR43280:SF29">
    <property type="entry name" value="ARAC-FAMILY TRANSCRIPTIONAL REGULATOR"/>
    <property type="match status" value="1"/>
</dbReference>
<dbReference type="Gene3D" id="1.10.10.60">
    <property type="entry name" value="Homeodomain-like"/>
    <property type="match status" value="2"/>
</dbReference>
<dbReference type="SMART" id="SM00342">
    <property type="entry name" value="HTH_ARAC"/>
    <property type="match status" value="1"/>
</dbReference>
<dbReference type="InterPro" id="IPR018060">
    <property type="entry name" value="HTH_AraC"/>
</dbReference>
<sequence>MIAIGLTLLGVALIWYTRYRPKQQSDEQNGLDEEELKAIYNKTIELIEAEQYFLNKSLKISDLAKELSCNERYVSRAINKFSSGNFNKFINSFRIEHSKELLTGGKFDHYTIEAIADESGFSNKVSFYNAFKGDTGMSPTQYRALKQAK</sequence>
<dbReference type="PROSITE" id="PS01124">
    <property type="entry name" value="HTH_ARAC_FAMILY_2"/>
    <property type="match status" value="1"/>
</dbReference>
<dbReference type="InterPro" id="IPR009057">
    <property type="entry name" value="Homeodomain-like_sf"/>
</dbReference>
<reference evidence="5 6" key="1">
    <citation type="submission" date="2017-06" db="EMBL/GenBank/DDBJ databases">
        <authorList>
            <person name="Kim H.J."/>
            <person name="Triplett B.A."/>
        </authorList>
    </citation>
    <scope>NUCLEOTIDE SEQUENCE [LARGE SCALE GENOMIC DNA]</scope>
    <source>
        <strain evidence="5 6">DSM 19307</strain>
    </source>
</reference>
<accession>A0A239KA04</accession>